<evidence type="ECO:0008006" key="2">
    <source>
        <dbReference type="Google" id="ProtNLM"/>
    </source>
</evidence>
<dbReference type="AlphaFoldDB" id="A0AAU6TRI3"/>
<accession>A0AAU6TRI3</accession>
<protein>
    <recommendedName>
        <fullName evidence="2">Lipoprotein</fullName>
    </recommendedName>
</protein>
<gene>
    <name evidence="1" type="ORF">MRM81_12525</name>
</gene>
<evidence type="ECO:0000313" key="1">
    <source>
        <dbReference type="EMBL" id="XAG64315.1"/>
    </source>
</evidence>
<reference evidence="1" key="1">
    <citation type="submission" date="2022-03" db="EMBL/GenBank/DDBJ databases">
        <title>Sea Food Isolates.</title>
        <authorList>
            <person name="Li c."/>
        </authorList>
    </citation>
    <scope>NUCLEOTIDE SEQUENCE</scope>
    <source>
        <strain evidence="1">19GA11TI05</strain>
    </source>
</reference>
<sequence>MKKSLFLVLGIMLTGGCQLPAENSAADGISEKWGNCLIRYSAGQALTTTDSKKTITDNAYKNCKNEMNEAVDMLVEDISEDSATKAAARKKAFEMIEEGYRQEIVPELYNAIDEVRKL</sequence>
<proteinExistence type="predicted"/>
<name>A0AAU6TRI3_UNCXX</name>
<dbReference type="PROSITE" id="PS51257">
    <property type="entry name" value="PROKAR_LIPOPROTEIN"/>
    <property type="match status" value="1"/>
</dbReference>
<organism evidence="1">
    <name type="scientific">bacterium 19GA11TI05</name>
    <dbReference type="NCBI Taxonomy" id="2920688"/>
    <lineage>
        <taxon>Bacteria</taxon>
    </lineage>
</organism>
<dbReference type="EMBL" id="CP095362">
    <property type="protein sequence ID" value="XAG64315.1"/>
    <property type="molecule type" value="Genomic_DNA"/>
</dbReference>